<keyword evidence="3" id="KW-0489">Methyltransferase</keyword>
<proteinExistence type="predicted"/>
<evidence type="ECO:0000313" key="3">
    <source>
        <dbReference type="EMBL" id="MDA2803245.1"/>
    </source>
</evidence>
<dbReference type="PROSITE" id="PS00092">
    <property type="entry name" value="N6_MTASE"/>
    <property type="match status" value="1"/>
</dbReference>
<dbReference type="EMBL" id="JAQFWP010000002">
    <property type="protein sequence ID" value="MDA2803245.1"/>
    <property type="molecule type" value="Genomic_DNA"/>
</dbReference>
<accession>A0ABT4TEV9</accession>
<dbReference type="InterPro" id="IPR002052">
    <property type="entry name" value="DNA_methylase_N6_adenine_CS"/>
</dbReference>
<dbReference type="Pfam" id="PF05175">
    <property type="entry name" value="MTS"/>
    <property type="match status" value="1"/>
</dbReference>
<organism evidence="3 4">
    <name type="scientific">Nocardiopsis suaedae</name>
    <dbReference type="NCBI Taxonomy" id="3018444"/>
    <lineage>
        <taxon>Bacteria</taxon>
        <taxon>Bacillati</taxon>
        <taxon>Actinomycetota</taxon>
        <taxon>Actinomycetes</taxon>
        <taxon>Streptosporangiales</taxon>
        <taxon>Nocardiopsidaceae</taxon>
        <taxon>Nocardiopsis</taxon>
    </lineage>
</organism>
<protein>
    <submittedName>
        <fullName evidence="3">Class I SAM-dependent methyltransferase</fullName>
    </submittedName>
</protein>
<evidence type="ECO:0000313" key="4">
    <source>
        <dbReference type="Proteomes" id="UP001165685"/>
    </source>
</evidence>
<dbReference type="Gene3D" id="3.40.50.150">
    <property type="entry name" value="Vaccinia Virus protein VP39"/>
    <property type="match status" value="1"/>
</dbReference>
<name>A0ABT4TEV9_9ACTN</name>
<dbReference type="InterPro" id="IPR050320">
    <property type="entry name" value="N5-glutamine_MTase"/>
</dbReference>
<dbReference type="SUPFAM" id="SSF53335">
    <property type="entry name" value="S-adenosyl-L-methionine-dependent methyltransferases"/>
    <property type="match status" value="1"/>
</dbReference>
<feature type="region of interest" description="Disordered" evidence="1">
    <location>
        <begin position="67"/>
        <end position="88"/>
    </location>
</feature>
<dbReference type="InterPro" id="IPR029063">
    <property type="entry name" value="SAM-dependent_MTases_sf"/>
</dbReference>
<dbReference type="PANTHER" id="PTHR18895:SF74">
    <property type="entry name" value="MTRF1L RELEASE FACTOR GLUTAMINE METHYLTRANSFERASE"/>
    <property type="match status" value="1"/>
</dbReference>
<feature type="domain" description="Methyltransferase small" evidence="2">
    <location>
        <begin position="208"/>
        <end position="324"/>
    </location>
</feature>
<reference evidence="3" key="1">
    <citation type="submission" date="2023-01" db="EMBL/GenBank/DDBJ databases">
        <title>Draft genome sequence of Nocardiopsis sp. LSu2-4 isolated from halophytes.</title>
        <authorList>
            <person name="Duangmal K."/>
            <person name="Chantavorakit T."/>
        </authorList>
    </citation>
    <scope>NUCLEOTIDE SEQUENCE</scope>
    <source>
        <strain evidence="3">LSu2-4</strain>
    </source>
</reference>
<keyword evidence="3" id="KW-0808">Transferase</keyword>
<gene>
    <name evidence="3" type="ORF">O4U47_01865</name>
</gene>
<keyword evidence="4" id="KW-1185">Reference proteome</keyword>
<sequence length="392" mass="42574">MATVAWTENGTSRTALWRSENSAPAPSRVVVASERTTVDAAYRLLRSDIGVLWLGDYESGRRLLQGVDRRHQRETQRRSRRGGSGKKGTVALFHEHRTARAGRARLLGRLLVILEPDLSLALRRAPDVRAACVHAYGEGDGSAPERTCASLSELVGVLSAYDWHLKGVEVPQLGARIHPAYSVFSPTRSEYVDLVAQAPFPEGVDHPVVYDLGTGTGVLAALLARRGAKQVVATDINARAVACARANVQRLGLTDRVQVVEGDPWPDGRADLVVCNPPWLPGQPSSDLDRAVYDPDSEMLHRFLSGLAEHLTPVGEGWLVLSDFAEHVGLRTRADLLSAIADAGLRVADRLDTVPDHPRADDLADPLHAARRREVTSLWRLVPEGEGGPSEA</sequence>
<dbReference type="GO" id="GO:0008168">
    <property type="term" value="F:methyltransferase activity"/>
    <property type="evidence" value="ECO:0007669"/>
    <property type="project" value="UniProtKB-KW"/>
</dbReference>
<evidence type="ECO:0000256" key="1">
    <source>
        <dbReference type="SAM" id="MobiDB-lite"/>
    </source>
</evidence>
<feature type="compositionally biased region" description="Basic and acidic residues" evidence="1">
    <location>
        <begin position="67"/>
        <end position="77"/>
    </location>
</feature>
<dbReference type="PANTHER" id="PTHR18895">
    <property type="entry name" value="HEMK METHYLTRANSFERASE"/>
    <property type="match status" value="1"/>
</dbReference>
<comment type="caution">
    <text evidence="3">The sequence shown here is derived from an EMBL/GenBank/DDBJ whole genome shotgun (WGS) entry which is preliminary data.</text>
</comment>
<dbReference type="GO" id="GO:0032259">
    <property type="term" value="P:methylation"/>
    <property type="evidence" value="ECO:0007669"/>
    <property type="project" value="UniProtKB-KW"/>
</dbReference>
<dbReference type="CDD" id="cd02440">
    <property type="entry name" value="AdoMet_MTases"/>
    <property type="match status" value="1"/>
</dbReference>
<dbReference type="InterPro" id="IPR007848">
    <property type="entry name" value="Small_mtfrase_dom"/>
</dbReference>
<evidence type="ECO:0000259" key="2">
    <source>
        <dbReference type="Pfam" id="PF05175"/>
    </source>
</evidence>
<dbReference type="RefSeq" id="WP_270675520.1">
    <property type="nucleotide sequence ID" value="NZ_JAQFWP010000002.1"/>
</dbReference>
<dbReference type="Proteomes" id="UP001165685">
    <property type="component" value="Unassembled WGS sequence"/>
</dbReference>